<reference evidence="1" key="1">
    <citation type="submission" date="2020-05" db="EMBL/GenBank/DDBJ databases">
        <title>Mycena genomes resolve the evolution of fungal bioluminescence.</title>
        <authorList>
            <person name="Tsai I.J."/>
        </authorList>
    </citation>
    <scope>NUCLEOTIDE SEQUENCE</scope>
    <source>
        <strain evidence="1">160909Yilan</strain>
    </source>
</reference>
<evidence type="ECO:0000313" key="2">
    <source>
        <dbReference type="Proteomes" id="UP000623467"/>
    </source>
</evidence>
<dbReference type="AlphaFoldDB" id="A0A8H6XLT2"/>
<gene>
    <name evidence="1" type="ORF">MSAN_01990600</name>
</gene>
<comment type="caution">
    <text evidence="1">The sequence shown here is derived from an EMBL/GenBank/DDBJ whole genome shotgun (WGS) entry which is preliminary data.</text>
</comment>
<dbReference type="EMBL" id="JACAZH010000024">
    <property type="protein sequence ID" value="KAF7342754.1"/>
    <property type="molecule type" value="Genomic_DNA"/>
</dbReference>
<proteinExistence type="predicted"/>
<keyword evidence="2" id="KW-1185">Reference proteome</keyword>
<evidence type="ECO:0000313" key="1">
    <source>
        <dbReference type="EMBL" id="KAF7342754.1"/>
    </source>
</evidence>
<organism evidence="1 2">
    <name type="scientific">Mycena sanguinolenta</name>
    <dbReference type="NCBI Taxonomy" id="230812"/>
    <lineage>
        <taxon>Eukaryota</taxon>
        <taxon>Fungi</taxon>
        <taxon>Dikarya</taxon>
        <taxon>Basidiomycota</taxon>
        <taxon>Agaricomycotina</taxon>
        <taxon>Agaricomycetes</taxon>
        <taxon>Agaricomycetidae</taxon>
        <taxon>Agaricales</taxon>
        <taxon>Marasmiineae</taxon>
        <taxon>Mycenaceae</taxon>
        <taxon>Mycena</taxon>
    </lineage>
</organism>
<dbReference type="Proteomes" id="UP000623467">
    <property type="component" value="Unassembled WGS sequence"/>
</dbReference>
<sequence>MPRPRTRIAFLVSSAESMAYTTSLHWKVPVAFEPLVVHLPHGYLRVPASAGDQTCGDLPAREANDSATSSPLARYGDAARRGATCKNGSVERHTLTPKLSAYLSKYQFTPPFYTWPSDRNFIIHVS</sequence>
<accession>A0A8H6XLT2</accession>
<protein>
    <submittedName>
        <fullName evidence="1">Uncharacterized protein</fullName>
    </submittedName>
</protein>
<name>A0A8H6XLT2_9AGAR</name>